<reference evidence="2" key="1">
    <citation type="submission" date="2022-08" db="EMBL/GenBank/DDBJ databases">
        <title>Genome sequencing of akame (Lates japonicus).</title>
        <authorList>
            <person name="Hashiguchi Y."/>
            <person name="Takahashi H."/>
        </authorList>
    </citation>
    <scope>NUCLEOTIDE SEQUENCE</scope>
    <source>
        <strain evidence="2">Kochi</strain>
    </source>
</reference>
<comment type="caution">
    <text evidence="2">The sequence shown here is derived from an EMBL/GenBank/DDBJ whole genome shotgun (WGS) entry which is preliminary data.</text>
</comment>
<sequence length="133" mass="15407">MHPEWSTQGPRILIIKDPLRGAVPSNYRPITCICITWKLLSGIIVAKMNRHMAQYVSRAHKGIYSNTREARHQLLVNRAVTRNCKTRQTNLCTAWIDYKKAFDSMPHTGIVECYKIYNINRTQKSFIKNTMGL</sequence>
<dbReference type="EMBL" id="BRZM01000024">
    <property type="protein sequence ID" value="GLD56394.1"/>
    <property type="molecule type" value="Genomic_DNA"/>
</dbReference>
<evidence type="ECO:0000313" key="2">
    <source>
        <dbReference type="EMBL" id="GLD56394.1"/>
    </source>
</evidence>
<gene>
    <name evidence="2" type="ORF">AKAME5_000874400</name>
</gene>
<evidence type="ECO:0000259" key="1">
    <source>
        <dbReference type="Pfam" id="PF00078"/>
    </source>
</evidence>
<dbReference type="Proteomes" id="UP001279410">
    <property type="component" value="Unassembled WGS sequence"/>
</dbReference>
<accession>A0AAD3MMG6</accession>
<organism evidence="2 3">
    <name type="scientific">Lates japonicus</name>
    <name type="common">Japanese lates</name>
    <dbReference type="NCBI Taxonomy" id="270547"/>
    <lineage>
        <taxon>Eukaryota</taxon>
        <taxon>Metazoa</taxon>
        <taxon>Chordata</taxon>
        <taxon>Craniata</taxon>
        <taxon>Vertebrata</taxon>
        <taxon>Euteleostomi</taxon>
        <taxon>Actinopterygii</taxon>
        <taxon>Neopterygii</taxon>
        <taxon>Teleostei</taxon>
        <taxon>Neoteleostei</taxon>
        <taxon>Acanthomorphata</taxon>
        <taxon>Carangaria</taxon>
        <taxon>Carangaria incertae sedis</taxon>
        <taxon>Centropomidae</taxon>
        <taxon>Lates</taxon>
    </lineage>
</organism>
<dbReference type="Pfam" id="PF00078">
    <property type="entry name" value="RVT_1"/>
    <property type="match status" value="1"/>
</dbReference>
<dbReference type="PANTHER" id="PTHR35450:SF2">
    <property type="entry name" value="REVERSE TRANSCRIPTASE DOMAIN-CONTAINING PROTEIN"/>
    <property type="match status" value="1"/>
</dbReference>
<keyword evidence="3" id="KW-1185">Reference proteome</keyword>
<feature type="domain" description="Reverse transcriptase" evidence="1">
    <location>
        <begin position="24"/>
        <end position="125"/>
    </location>
</feature>
<proteinExistence type="predicted"/>
<dbReference type="PANTHER" id="PTHR35450">
    <property type="entry name" value="REVERSE TRANSCRIPTASE DOMAIN-CONTAINING PROTEIN"/>
    <property type="match status" value="1"/>
</dbReference>
<name>A0AAD3MMG6_LATJO</name>
<evidence type="ECO:0000313" key="3">
    <source>
        <dbReference type="Proteomes" id="UP001279410"/>
    </source>
</evidence>
<protein>
    <recommendedName>
        <fullName evidence="1">Reverse transcriptase domain-containing protein</fullName>
    </recommendedName>
</protein>
<dbReference type="InterPro" id="IPR000477">
    <property type="entry name" value="RT_dom"/>
</dbReference>
<dbReference type="AlphaFoldDB" id="A0AAD3MMG6"/>